<evidence type="ECO:0000313" key="1">
    <source>
        <dbReference type="EMBL" id="KAI3758041.1"/>
    </source>
</evidence>
<evidence type="ECO:0000313" key="2">
    <source>
        <dbReference type="Proteomes" id="UP001055879"/>
    </source>
</evidence>
<gene>
    <name evidence="1" type="ORF">L6452_05588</name>
</gene>
<comment type="caution">
    <text evidence="1">The sequence shown here is derived from an EMBL/GenBank/DDBJ whole genome shotgun (WGS) entry which is preliminary data.</text>
</comment>
<protein>
    <submittedName>
        <fullName evidence="1">Uncharacterized protein</fullName>
    </submittedName>
</protein>
<reference evidence="2" key="1">
    <citation type="journal article" date="2022" name="Mol. Ecol. Resour.">
        <title>The genomes of chicory, endive, great burdock and yacon provide insights into Asteraceae palaeo-polyploidization history and plant inulin production.</title>
        <authorList>
            <person name="Fan W."/>
            <person name="Wang S."/>
            <person name="Wang H."/>
            <person name="Wang A."/>
            <person name="Jiang F."/>
            <person name="Liu H."/>
            <person name="Zhao H."/>
            <person name="Xu D."/>
            <person name="Zhang Y."/>
        </authorList>
    </citation>
    <scope>NUCLEOTIDE SEQUENCE [LARGE SCALE GENOMIC DNA]</scope>
    <source>
        <strain evidence="2">cv. Niubang</strain>
    </source>
</reference>
<name>A0ACB9EH10_ARCLA</name>
<proteinExistence type="predicted"/>
<dbReference type="EMBL" id="CM042048">
    <property type="protein sequence ID" value="KAI3758041.1"/>
    <property type="molecule type" value="Genomic_DNA"/>
</dbReference>
<organism evidence="1 2">
    <name type="scientific">Arctium lappa</name>
    <name type="common">Greater burdock</name>
    <name type="synonym">Lappa major</name>
    <dbReference type="NCBI Taxonomy" id="4217"/>
    <lineage>
        <taxon>Eukaryota</taxon>
        <taxon>Viridiplantae</taxon>
        <taxon>Streptophyta</taxon>
        <taxon>Embryophyta</taxon>
        <taxon>Tracheophyta</taxon>
        <taxon>Spermatophyta</taxon>
        <taxon>Magnoliopsida</taxon>
        <taxon>eudicotyledons</taxon>
        <taxon>Gunneridae</taxon>
        <taxon>Pentapetalae</taxon>
        <taxon>asterids</taxon>
        <taxon>campanulids</taxon>
        <taxon>Asterales</taxon>
        <taxon>Asteraceae</taxon>
        <taxon>Carduoideae</taxon>
        <taxon>Cardueae</taxon>
        <taxon>Arctiinae</taxon>
        <taxon>Arctium</taxon>
    </lineage>
</organism>
<dbReference type="Proteomes" id="UP001055879">
    <property type="component" value="Linkage Group LG02"/>
</dbReference>
<sequence>MVGGDIHSGHSLERPLSTTTTAMADDSTRRRYRPSVPLLHTPQGSIEFFLSWLSIVCDDVFLPLPVSDLPGLDLVS</sequence>
<accession>A0ACB9EH10</accession>
<reference evidence="1 2" key="2">
    <citation type="journal article" date="2022" name="Mol. Ecol. Resour.">
        <title>The genomes of chicory, endive, great burdock and yacon provide insights into Asteraceae paleo-polyploidization history and plant inulin production.</title>
        <authorList>
            <person name="Fan W."/>
            <person name="Wang S."/>
            <person name="Wang H."/>
            <person name="Wang A."/>
            <person name="Jiang F."/>
            <person name="Liu H."/>
            <person name="Zhao H."/>
            <person name="Xu D."/>
            <person name="Zhang Y."/>
        </authorList>
    </citation>
    <scope>NUCLEOTIDE SEQUENCE [LARGE SCALE GENOMIC DNA]</scope>
    <source>
        <strain evidence="2">cv. Niubang</strain>
    </source>
</reference>
<keyword evidence="2" id="KW-1185">Reference proteome</keyword>